<dbReference type="Pfam" id="PF01593">
    <property type="entry name" value="Amino_oxidase"/>
    <property type="match status" value="1"/>
</dbReference>
<dbReference type="STRING" id="1004156.AYP45_08030"/>
<evidence type="ECO:0000259" key="1">
    <source>
        <dbReference type="Pfam" id="PF01593"/>
    </source>
</evidence>
<dbReference type="Gene3D" id="3.50.50.60">
    <property type="entry name" value="FAD/NAD(P)-binding domain"/>
    <property type="match status" value="1"/>
</dbReference>
<evidence type="ECO:0000313" key="3">
    <source>
        <dbReference type="Proteomes" id="UP000189681"/>
    </source>
</evidence>
<dbReference type="Proteomes" id="UP000189681">
    <property type="component" value="Unassembled WGS sequence"/>
</dbReference>
<protein>
    <recommendedName>
        <fullName evidence="1">Amine oxidase domain-containing protein</fullName>
    </recommendedName>
</protein>
<gene>
    <name evidence="2" type="ORF">AYP45_08030</name>
</gene>
<dbReference type="PANTHER" id="PTHR21197:SF0">
    <property type="entry name" value="UDP-GALACTOPYRANOSE MUTASE"/>
    <property type="match status" value="1"/>
</dbReference>
<dbReference type="PRINTS" id="PR00419">
    <property type="entry name" value="ADXRDTASE"/>
</dbReference>
<sequence length="477" mass="54344">MKRKIVVLGGGPCGLSAAWELSGKGYDVTVLEKNSGVGGLCMTREYLGYRFDLGGHRFISANKALVGRVRRMMGDELLTAERKSVILQKGKTFQYPLCARDLFTKIGFRTGLRAFLSYIKGMVAAGVLQKKDVSFDDWVTHRFGRILYELFFGPYTEKVWGISPKLISSDWASQRISLLNLSEVFFRLMRLKRGTPRTYARTYFYPRKGIGQIFDVMGSVIQQNGGRIVLNADVSDVEVSDGKVKKIRYKYQGSRREIDCDAVVSTIPLPDLIKTFPDDLVKEVKQHANSLTYRAIRFMNIFVDLPDVSGNTWMYVSEKKYIMTRIQEPKRRSPFNAPDGKTSLMLEIPCNANDALWNCDDAELFERCLADLCELGIDVRGKVTGYFTSRVSHGYPVYKLDYRRHQEKLLSFLEQFENLIACGRQGAFRYIFMDTAMEMGIAAAQRLVYENPYNKEQIPFMRSEAGLLEKDFMAVSG</sequence>
<dbReference type="AlphaFoldDB" id="A0A1V4AU27"/>
<organism evidence="2 3">
    <name type="scientific">Candidatus Brocadia carolinensis</name>
    <dbReference type="NCBI Taxonomy" id="1004156"/>
    <lineage>
        <taxon>Bacteria</taxon>
        <taxon>Pseudomonadati</taxon>
        <taxon>Planctomycetota</taxon>
        <taxon>Candidatus Brocadiia</taxon>
        <taxon>Candidatus Brocadiales</taxon>
        <taxon>Candidatus Brocadiaceae</taxon>
        <taxon>Candidatus Brocadia</taxon>
    </lineage>
</organism>
<dbReference type="GO" id="GO:0008767">
    <property type="term" value="F:UDP-galactopyranose mutase activity"/>
    <property type="evidence" value="ECO:0007669"/>
    <property type="project" value="TreeGrafter"/>
</dbReference>
<dbReference type="GO" id="GO:0016491">
    <property type="term" value="F:oxidoreductase activity"/>
    <property type="evidence" value="ECO:0007669"/>
    <property type="project" value="InterPro"/>
</dbReference>
<dbReference type="NCBIfam" id="NF005547">
    <property type="entry name" value="PRK07208.1-3"/>
    <property type="match status" value="1"/>
</dbReference>
<proteinExistence type="predicted"/>
<dbReference type="GO" id="GO:0050660">
    <property type="term" value="F:flavin adenine dinucleotide binding"/>
    <property type="evidence" value="ECO:0007669"/>
    <property type="project" value="TreeGrafter"/>
</dbReference>
<comment type="caution">
    <text evidence="2">The sequence shown here is derived from an EMBL/GenBank/DDBJ whole genome shotgun (WGS) entry which is preliminary data.</text>
</comment>
<dbReference type="InterPro" id="IPR036188">
    <property type="entry name" value="FAD/NAD-bd_sf"/>
</dbReference>
<reference evidence="2 3" key="1">
    <citation type="journal article" date="2017" name="Water Res.">
        <title>Discovery and metagenomic analysis of an anammox bacterial enrichment related to Candidatus "Brocadia caroliniensis" in a full-scale glycerol-fed nitritation-denitritation separate centrate treatment process.</title>
        <authorList>
            <person name="Park H."/>
            <person name="Brotto A.C."/>
            <person name="van Loosdrecht M.C."/>
            <person name="Chandran K."/>
        </authorList>
    </citation>
    <scope>NUCLEOTIDE SEQUENCE [LARGE SCALE GENOMIC DNA]</scope>
    <source>
        <strain evidence="2">26THWARD</strain>
    </source>
</reference>
<feature type="domain" description="Amine oxidase" evidence="1">
    <location>
        <begin position="13"/>
        <end position="447"/>
    </location>
</feature>
<dbReference type="SUPFAM" id="SSF51971">
    <property type="entry name" value="Nucleotide-binding domain"/>
    <property type="match status" value="1"/>
</dbReference>
<evidence type="ECO:0000313" key="2">
    <source>
        <dbReference type="EMBL" id="OOP56644.1"/>
    </source>
</evidence>
<name>A0A1V4AU27_9BACT</name>
<accession>A0A1V4AU27</accession>
<dbReference type="PANTHER" id="PTHR21197">
    <property type="entry name" value="UDP-GALACTOPYRANOSE MUTASE"/>
    <property type="match status" value="1"/>
</dbReference>
<dbReference type="EMBL" id="AYTS01000070">
    <property type="protein sequence ID" value="OOP56644.1"/>
    <property type="molecule type" value="Genomic_DNA"/>
</dbReference>
<dbReference type="InterPro" id="IPR002937">
    <property type="entry name" value="Amino_oxidase"/>
</dbReference>
<dbReference type="GO" id="GO:0005829">
    <property type="term" value="C:cytosol"/>
    <property type="evidence" value="ECO:0007669"/>
    <property type="project" value="TreeGrafter"/>
</dbReference>